<sequence length="388" mass="44866">MSWLPKDLYPEGSGIESKLIEDIVVKDIIDSGLARRKQLDLAAVLTVMLATEAAKDASSSEYYDEGEMEGERVIQEEDDVEEEYDDEEVFDDEEQEFEESYDEEEEEDYDDDDDEEDYDEDDDLSSWGSLRFLVCGMPVENAEPNPITRKRSLTREETPCPLPINSAKRQRVDTSAVSKATEAQVPETEVPILTSEARPEWLRVPRQEICNTEIPRPLRSLLQGLPINSLHHEAQAFLLALDFLTPGSKDLAKAVIDMGLRFSKTAKRNEYRIVINNLTKKPLHAVIYNNAHDDEARHLLFWDKVQELTGRAIPPERLSERRETRRRREAEHFAKARARQAEEEAKREAYQKLKEQFVKKLNEGEAKKLPLNDRVRKWLKEIVPVQKQ</sequence>
<evidence type="ECO:0000313" key="3">
    <source>
        <dbReference type="Proteomes" id="UP000605986"/>
    </source>
</evidence>
<dbReference type="AlphaFoldDB" id="A0A8H4KLB3"/>
<keyword evidence="3" id="KW-1185">Reference proteome</keyword>
<feature type="region of interest" description="Disordered" evidence="1">
    <location>
        <begin position="157"/>
        <end position="183"/>
    </location>
</feature>
<reference evidence="2" key="1">
    <citation type="submission" date="2020-01" db="EMBL/GenBank/DDBJ databases">
        <title>Identification and distribution of gene clusters putatively required for synthesis of sphingolipid metabolism inhibitors in phylogenetically diverse species of the filamentous fungus Fusarium.</title>
        <authorList>
            <person name="Kim H.-S."/>
            <person name="Busman M."/>
            <person name="Brown D.W."/>
            <person name="Divon H."/>
            <person name="Uhlig S."/>
            <person name="Proctor R.H."/>
        </authorList>
    </citation>
    <scope>NUCLEOTIDE SEQUENCE</scope>
    <source>
        <strain evidence="2">NRRL 53441</strain>
    </source>
</reference>
<gene>
    <name evidence="2" type="ORF">F53441_5268</name>
</gene>
<accession>A0A8H4KLB3</accession>
<dbReference type="EMBL" id="JAADJG010000209">
    <property type="protein sequence ID" value="KAF4451793.1"/>
    <property type="molecule type" value="Genomic_DNA"/>
</dbReference>
<dbReference type="OrthoDB" id="5096014at2759"/>
<protein>
    <submittedName>
        <fullName evidence="2">Uncharacterized protein</fullName>
    </submittedName>
</protein>
<feature type="compositionally biased region" description="Acidic residues" evidence="1">
    <location>
        <begin position="76"/>
        <end position="124"/>
    </location>
</feature>
<evidence type="ECO:0000313" key="2">
    <source>
        <dbReference type="EMBL" id="KAF4451793.1"/>
    </source>
</evidence>
<feature type="region of interest" description="Disordered" evidence="1">
    <location>
        <begin position="317"/>
        <end position="345"/>
    </location>
</feature>
<proteinExistence type="predicted"/>
<comment type="caution">
    <text evidence="2">The sequence shown here is derived from an EMBL/GenBank/DDBJ whole genome shotgun (WGS) entry which is preliminary data.</text>
</comment>
<organism evidence="2 3">
    <name type="scientific">Fusarium austroafricanum</name>
    <dbReference type="NCBI Taxonomy" id="2364996"/>
    <lineage>
        <taxon>Eukaryota</taxon>
        <taxon>Fungi</taxon>
        <taxon>Dikarya</taxon>
        <taxon>Ascomycota</taxon>
        <taxon>Pezizomycotina</taxon>
        <taxon>Sordariomycetes</taxon>
        <taxon>Hypocreomycetidae</taxon>
        <taxon>Hypocreales</taxon>
        <taxon>Nectriaceae</taxon>
        <taxon>Fusarium</taxon>
        <taxon>Fusarium concolor species complex</taxon>
    </lineage>
</organism>
<evidence type="ECO:0000256" key="1">
    <source>
        <dbReference type="SAM" id="MobiDB-lite"/>
    </source>
</evidence>
<feature type="region of interest" description="Disordered" evidence="1">
    <location>
        <begin position="54"/>
        <end position="124"/>
    </location>
</feature>
<dbReference type="Proteomes" id="UP000605986">
    <property type="component" value="Unassembled WGS sequence"/>
</dbReference>
<name>A0A8H4KLB3_9HYPO</name>